<feature type="compositionally biased region" description="Polar residues" evidence="1">
    <location>
        <begin position="317"/>
        <end position="329"/>
    </location>
</feature>
<dbReference type="Proteomes" id="UP000434957">
    <property type="component" value="Unassembled WGS sequence"/>
</dbReference>
<reference evidence="5 7" key="1">
    <citation type="submission" date="2018-09" db="EMBL/GenBank/DDBJ databases">
        <title>Genomic investigation of the strawberry pathogen Phytophthora fragariae indicates pathogenicity is determined by transcriptional variation in three key races.</title>
        <authorList>
            <person name="Adams T.M."/>
            <person name="Armitage A.D."/>
            <person name="Sobczyk M.K."/>
            <person name="Bates H.J."/>
            <person name="Dunwell J.M."/>
            <person name="Nellist C.F."/>
            <person name="Harrison R.J."/>
        </authorList>
    </citation>
    <scope>NUCLEOTIDE SEQUENCE [LARGE SCALE GENOMIC DNA]</scope>
    <source>
        <strain evidence="3 5">SCRP249</strain>
        <strain evidence="2 7">SCRP324</strain>
        <strain evidence="4 6">SCRP333</strain>
    </source>
</reference>
<dbReference type="Proteomes" id="UP000429607">
    <property type="component" value="Unassembled WGS sequence"/>
</dbReference>
<feature type="region of interest" description="Disordered" evidence="1">
    <location>
        <begin position="312"/>
        <end position="345"/>
    </location>
</feature>
<evidence type="ECO:0000313" key="4">
    <source>
        <dbReference type="EMBL" id="KAE9320275.1"/>
    </source>
</evidence>
<dbReference type="EMBL" id="QXFT01001377">
    <property type="protein sequence ID" value="KAE9320275.1"/>
    <property type="molecule type" value="Genomic_DNA"/>
</dbReference>
<comment type="caution">
    <text evidence="3">The sequence shown here is derived from an EMBL/GenBank/DDBJ whole genome shotgun (WGS) entry which is preliminary data.</text>
</comment>
<proteinExistence type="predicted"/>
<dbReference type="EMBL" id="QXFV01001263">
    <property type="protein sequence ID" value="KAE9010384.1"/>
    <property type="molecule type" value="Genomic_DNA"/>
</dbReference>
<feature type="compositionally biased region" description="Low complexity" evidence="1">
    <location>
        <begin position="500"/>
        <end position="514"/>
    </location>
</feature>
<evidence type="ECO:0000313" key="7">
    <source>
        <dbReference type="Proteomes" id="UP000435112"/>
    </source>
</evidence>
<keyword evidence="6" id="KW-1185">Reference proteome</keyword>
<feature type="compositionally biased region" description="Basic and acidic residues" evidence="1">
    <location>
        <begin position="480"/>
        <end position="499"/>
    </location>
</feature>
<dbReference type="AlphaFoldDB" id="A0A6A3L3L2"/>
<evidence type="ECO:0000313" key="2">
    <source>
        <dbReference type="EMBL" id="KAE9004205.1"/>
    </source>
</evidence>
<feature type="region of interest" description="Disordered" evidence="1">
    <location>
        <begin position="480"/>
        <end position="556"/>
    </location>
</feature>
<dbReference type="OrthoDB" id="59719at2759"/>
<protein>
    <submittedName>
        <fullName evidence="3">Uncharacterized protein</fullName>
    </submittedName>
</protein>
<feature type="compositionally biased region" description="Basic and acidic residues" evidence="1">
    <location>
        <begin position="518"/>
        <end position="556"/>
    </location>
</feature>
<evidence type="ECO:0000256" key="1">
    <source>
        <dbReference type="SAM" id="MobiDB-lite"/>
    </source>
</evidence>
<name>A0A6A3L3L2_9STRA</name>
<evidence type="ECO:0000313" key="6">
    <source>
        <dbReference type="Proteomes" id="UP000434957"/>
    </source>
</evidence>
<dbReference type="Proteomes" id="UP000435112">
    <property type="component" value="Unassembled WGS sequence"/>
</dbReference>
<accession>A0A6A3L3L2</accession>
<evidence type="ECO:0000313" key="5">
    <source>
        <dbReference type="Proteomes" id="UP000429607"/>
    </source>
</evidence>
<gene>
    <name evidence="3" type="ORF">PR001_g16194</name>
    <name evidence="2" type="ORF">PR002_g17134</name>
    <name evidence="4" type="ORF">PR003_g17761</name>
</gene>
<evidence type="ECO:0000313" key="3">
    <source>
        <dbReference type="EMBL" id="KAE9010384.1"/>
    </source>
</evidence>
<organism evidence="3 5">
    <name type="scientific">Phytophthora rubi</name>
    <dbReference type="NCBI Taxonomy" id="129364"/>
    <lineage>
        <taxon>Eukaryota</taxon>
        <taxon>Sar</taxon>
        <taxon>Stramenopiles</taxon>
        <taxon>Oomycota</taxon>
        <taxon>Peronosporomycetes</taxon>
        <taxon>Peronosporales</taxon>
        <taxon>Peronosporaceae</taxon>
        <taxon>Phytophthora</taxon>
    </lineage>
</organism>
<dbReference type="EMBL" id="QXFU01001355">
    <property type="protein sequence ID" value="KAE9004205.1"/>
    <property type="molecule type" value="Genomic_DNA"/>
</dbReference>
<feature type="region of interest" description="Disordered" evidence="1">
    <location>
        <begin position="85"/>
        <end position="105"/>
    </location>
</feature>
<sequence length="556" mass="62402">MGAATSTELVDCVLDGDIQQLKTLLHGHEPDATTSSTKDSAWELQLEEAVHTVVASELESAQHLQQLQIALELLLHARPEAWSSTASSQRYSENNDDDNATSATSNSAGWSACHRACATGNLAFVAFVLQHYPAQFDLQTRDAFGLFPADLVPPELLMSAAEIQEILRREQDKAKPSTARARCCFALQHLRERKTALQDHQVRGLLGEPKAEAASATSSQQEDASRTGEFFVAFEPRREHLSIDLDCNMGHVHERGAALHVNYRLPRTEMFINGYFQLIWRELGDARSEEPHYDPRVTKMRDESAFFMDQEAPPQPIQQLSVRDSLSQETEQEEASQHRSLDGPSVSSTVLGCFPLDVAHLPADSVCHVLFIACDRHMLHRTIVLSTEGLAIQTADIGDSDSEDFYSDSTSDEGQDEVDAVEEKQAVEAKHPPGYTFFVGGEEFSHPNSVFAGQSFPDVEAFESFLRELRVKKQRRLQERQEQQEKEAQQLKKQEHTDQEQQQQQKQEAGQEAQDVANKTDESEPQETRQQDEVRPAEKPADPLEKDHQNNQEAEH</sequence>